<dbReference type="EMBL" id="UFMQ01000068">
    <property type="protein sequence ID" value="SST34575.1"/>
    <property type="molecule type" value="Genomic_DNA"/>
</dbReference>
<accession>A0A333WFX0</accession>
<proteinExistence type="predicted"/>
<name>A0A333WFX0_ACIBA</name>
<sequence length="176" mass="19788">MQLHNLNPGTDTVRHLLKTESATYSGVPSCVINIIGQAKKTVPNFIEVIFVEVVLFHPKDGEVYEIEVSAPLQVEPVAEAHRIGMFNPSEARALIEGEVLDVAINLQRKAIEEMIEYDLLSEDGLEKFNAWNGISPESLLLESFECVTEYNGLHSTHFMASKVKQKVTNYLKRDLF</sequence>
<gene>
    <name evidence="1" type="ORF">SAMEA104305318_04160</name>
</gene>
<reference evidence="1 2" key="1">
    <citation type="submission" date="2018-07" db="EMBL/GenBank/DDBJ databases">
        <authorList>
            <consortium name="Pathogen Informatics"/>
        </authorList>
    </citation>
    <scope>NUCLEOTIDE SEQUENCE [LARGE SCALE GENOMIC DNA]</scope>
    <source>
        <strain evidence="1 2">4300STDY7045823</strain>
    </source>
</reference>
<dbReference type="Proteomes" id="UP000252694">
    <property type="component" value="Unassembled WGS sequence"/>
</dbReference>
<dbReference type="RefSeq" id="WP_063454715.1">
    <property type="nucleotide sequence ID" value="NZ_JAWXYJ010000113.1"/>
</dbReference>
<evidence type="ECO:0000313" key="2">
    <source>
        <dbReference type="Proteomes" id="UP000252694"/>
    </source>
</evidence>
<evidence type="ECO:0000313" key="1">
    <source>
        <dbReference type="EMBL" id="SST34575.1"/>
    </source>
</evidence>
<protein>
    <submittedName>
        <fullName evidence="1">Uncharacterized protein</fullName>
    </submittedName>
</protein>
<dbReference type="AlphaFoldDB" id="A0A333WFX0"/>
<organism evidence="1 2">
    <name type="scientific">Acinetobacter baumannii</name>
    <dbReference type="NCBI Taxonomy" id="470"/>
    <lineage>
        <taxon>Bacteria</taxon>
        <taxon>Pseudomonadati</taxon>
        <taxon>Pseudomonadota</taxon>
        <taxon>Gammaproteobacteria</taxon>
        <taxon>Moraxellales</taxon>
        <taxon>Moraxellaceae</taxon>
        <taxon>Acinetobacter</taxon>
        <taxon>Acinetobacter calcoaceticus/baumannii complex</taxon>
    </lineage>
</organism>